<organism evidence="1 2">
    <name type="scientific">Entomortierella parvispora</name>
    <dbReference type="NCBI Taxonomy" id="205924"/>
    <lineage>
        <taxon>Eukaryota</taxon>
        <taxon>Fungi</taxon>
        <taxon>Fungi incertae sedis</taxon>
        <taxon>Mucoromycota</taxon>
        <taxon>Mortierellomycotina</taxon>
        <taxon>Mortierellomycetes</taxon>
        <taxon>Mortierellales</taxon>
        <taxon>Mortierellaceae</taxon>
        <taxon>Entomortierella</taxon>
    </lineage>
</organism>
<dbReference type="Proteomes" id="UP000827284">
    <property type="component" value="Unassembled WGS sequence"/>
</dbReference>
<keyword evidence="1" id="KW-0647">Proteasome</keyword>
<dbReference type="AlphaFoldDB" id="A0A9P3M296"/>
<keyword evidence="2" id="KW-1185">Reference proteome</keyword>
<dbReference type="PANTHER" id="PTHR31051">
    <property type="entry name" value="PROTEASOME ASSEMBLY CHAPERONE 3"/>
    <property type="match status" value="1"/>
</dbReference>
<evidence type="ECO:0000313" key="2">
    <source>
        <dbReference type="Proteomes" id="UP000827284"/>
    </source>
</evidence>
<accession>A0A9P3M296</accession>
<dbReference type="Pfam" id="PF10178">
    <property type="entry name" value="PAC3"/>
    <property type="match status" value="1"/>
</dbReference>
<evidence type="ECO:0000313" key="1">
    <source>
        <dbReference type="EMBL" id="GJJ79194.1"/>
    </source>
</evidence>
<dbReference type="GO" id="GO:0000502">
    <property type="term" value="C:proteasome complex"/>
    <property type="evidence" value="ECO:0007669"/>
    <property type="project" value="UniProtKB-KW"/>
</dbReference>
<protein>
    <submittedName>
        <fullName evidence="1">Proteasome assembly chaperone 3</fullName>
    </submittedName>
</protein>
<comment type="caution">
    <text evidence="1">The sequence shown here is derived from an EMBL/GenBank/DDBJ whole genome shotgun (WGS) entry which is preliminary data.</text>
</comment>
<dbReference type="InterPro" id="IPR018788">
    <property type="entry name" value="Proteasome_assmbl_chp_3"/>
</dbReference>
<reference evidence="1" key="1">
    <citation type="submission" date="2021-11" db="EMBL/GenBank/DDBJ databases">
        <authorList>
            <person name="Herlambang A."/>
            <person name="Guo Y."/>
            <person name="Takashima Y."/>
            <person name="Nishizawa T."/>
        </authorList>
    </citation>
    <scope>NUCLEOTIDE SEQUENCE</scope>
    <source>
        <strain evidence="1">E1425</strain>
    </source>
</reference>
<dbReference type="OrthoDB" id="5593278at2759"/>
<gene>
    <name evidence="1" type="ORF">EMPS_11553</name>
</gene>
<name>A0A9P3M296_9FUNG</name>
<dbReference type="InterPro" id="IPR053720">
    <property type="entry name" value="Psm_Assembly_Chaperone"/>
</dbReference>
<dbReference type="EMBL" id="BQFW01000015">
    <property type="protein sequence ID" value="GJJ79194.1"/>
    <property type="molecule type" value="Genomic_DNA"/>
</dbReference>
<sequence>MADIPFPAPMRLTARTVQGVHTEVWVQSFTDTIFIFVSQTGRVGSMISTTIDNQSLSSHGTAAGELAATTSKFLFGAGHEGSKKRELQLVYASHISQMIAHQNPAETRQVMLTISLQTPDRDLNISLSADEEEQQRKQDRNLFENVIEMVNECSVW</sequence>
<dbReference type="Gene3D" id="3.30.230.90">
    <property type="match status" value="1"/>
</dbReference>
<dbReference type="GO" id="GO:0043248">
    <property type="term" value="P:proteasome assembly"/>
    <property type="evidence" value="ECO:0007669"/>
    <property type="project" value="InterPro"/>
</dbReference>
<dbReference type="PANTHER" id="PTHR31051:SF1">
    <property type="entry name" value="PROTEASOME ASSEMBLY CHAPERONE 3"/>
    <property type="match status" value="1"/>
</dbReference>
<proteinExistence type="predicted"/>
<reference evidence="1" key="2">
    <citation type="journal article" date="2022" name="Microbiol. Resour. Announc.">
        <title>Whole-Genome Sequence of Entomortierella parvispora E1425, a Mucoromycotan Fungus Associated with Burkholderiaceae-Related Endosymbiotic Bacteria.</title>
        <authorList>
            <person name="Herlambang A."/>
            <person name="Guo Y."/>
            <person name="Takashima Y."/>
            <person name="Narisawa K."/>
            <person name="Ohta H."/>
            <person name="Nishizawa T."/>
        </authorList>
    </citation>
    <scope>NUCLEOTIDE SEQUENCE</scope>
    <source>
        <strain evidence="1">E1425</strain>
    </source>
</reference>